<dbReference type="STRING" id="104421.E2A122"/>
<dbReference type="InParanoid" id="E2A122"/>
<feature type="non-terminal residue" evidence="2">
    <location>
        <position position="140"/>
    </location>
</feature>
<dbReference type="InterPro" id="IPR024445">
    <property type="entry name" value="Tnp_ISXO2-like"/>
</dbReference>
<gene>
    <name evidence="2" type="ORF">EAG_12014</name>
</gene>
<evidence type="ECO:0000313" key="2">
    <source>
        <dbReference type="EMBL" id="EFN72867.1"/>
    </source>
</evidence>
<dbReference type="SMART" id="SM01126">
    <property type="entry name" value="DDE_Tnp_IS1595"/>
    <property type="match status" value="1"/>
</dbReference>
<feature type="domain" description="ISXO2-like transposase" evidence="1">
    <location>
        <begin position="1"/>
        <end position="139"/>
    </location>
</feature>
<evidence type="ECO:0000313" key="3">
    <source>
        <dbReference type="Proteomes" id="UP000000311"/>
    </source>
</evidence>
<dbReference type="OMA" id="HNETHRN"/>
<dbReference type="Pfam" id="PF12762">
    <property type="entry name" value="DDE_Tnp_IS1595"/>
    <property type="match status" value="1"/>
</dbReference>
<dbReference type="InterPro" id="IPR053164">
    <property type="entry name" value="IS1016-like_transposase"/>
</dbReference>
<dbReference type="PANTHER" id="PTHR47163:SF2">
    <property type="entry name" value="SI:DKEY-17M8.2"/>
    <property type="match status" value="1"/>
</dbReference>
<organism evidence="3">
    <name type="scientific">Camponotus floridanus</name>
    <name type="common">Florida carpenter ant</name>
    <dbReference type="NCBI Taxonomy" id="104421"/>
    <lineage>
        <taxon>Eukaryota</taxon>
        <taxon>Metazoa</taxon>
        <taxon>Ecdysozoa</taxon>
        <taxon>Arthropoda</taxon>
        <taxon>Hexapoda</taxon>
        <taxon>Insecta</taxon>
        <taxon>Pterygota</taxon>
        <taxon>Neoptera</taxon>
        <taxon>Endopterygota</taxon>
        <taxon>Hymenoptera</taxon>
        <taxon>Apocrita</taxon>
        <taxon>Aculeata</taxon>
        <taxon>Formicoidea</taxon>
        <taxon>Formicidae</taxon>
        <taxon>Formicinae</taxon>
        <taxon>Camponotus</taxon>
    </lineage>
</organism>
<dbReference type="AlphaFoldDB" id="E2A122"/>
<feature type="non-terminal residue" evidence="2">
    <location>
        <position position="1"/>
    </location>
</feature>
<dbReference type="PANTHER" id="PTHR47163">
    <property type="entry name" value="DDE_TNP_IS1595 DOMAIN-CONTAINING PROTEIN"/>
    <property type="match status" value="1"/>
</dbReference>
<dbReference type="Proteomes" id="UP000000311">
    <property type="component" value="Unassembled WGS sequence"/>
</dbReference>
<protein>
    <submittedName>
        <fullName evidence="2">Uncharacterized transposase-like protein HI1328.1</fullName>
    </submittedName>
</protein>
<proteinExistence type="predicted"/>
<sequence>IGGNGIIVEIDEAKFGRRKYNRGRLITGQWLFGGIERRSKKIFVLPIPSRKTEVLLPLIKKYVLPGSIIYSDCWKAYHQIDKKIYQHGVVNHSINFVDPDTGVHTQNIERLWRDIRGTVPRYGRRENHFDHYLAEFVFKK</sequence>
<dbReference type="EMBL" id="GL435639">
    <property type="protein sequence ID" value="EFN72867.1"/>
    <property type="molecule type" value="Genomic_DNA"/>
</dbReference>
<name>E2A122_CAMFO</name>
<dbReference type="NCBIfam" id="NF033547">
    <property type="entry name" value="transpos_IS1595"/>
    <property type="match status" value="1"/>
</dbReference>
<keyword evidence="3" id="KW-1185">Reference proteome</keyword>
<accession>E2A122</accession>
<reference evidence="2 3" key="1">
    <citation type="journal article" date="2010" name="Science">
        <title>Genomic comparison of the ants Camponotus floridanus and Harpegnathos saltator.</title>
        <authorList>
            <person name="Bonasio R."/>
            <person name="Zhang G."/>
            <person name="Ye C."/>
            <person name="Mutti N.S."/>
            <person name="Fang X."/>
            <person name="Qin N."/>
            <person name="Donahue G."/>
            <person name="Yang P."/>
            <person name="Li Q."/>
            <person name="Li C."/>
            <person name="Zhang P."/>
            <person name="Huang Z."/>
            <person name="Berger S.L."/>
            <person name="Reinberg D."/>
            <person name="Wang J."/>
            <person name="Liebig J."/>
        </authorList>
    </citation>
    <scope>NUCLEOTIDE SEQUENCE [LARGE SCALE GENOMIC DNA]</scope>
    <source>
        <strain evidence="3">C129</strain>
    </source>
</reference>
<evidence type="ECO:0000259" key="1">
    <source>
        <dbReference type="SMART" id="SM01126"/>
    </source>
</evidence>
<dbReference type="OrthoDB" id="10052789at2759"/>